<organism evidence="1">
    <name type="scientific">marine sediment metagenome</name>
    <dbReference type="NCBI Taxonomy" id="412755"/>
    <lineage>
        <taxon>unclassified sequences</taxon>
        <taxon>metagenomes</taxon>
        <taxon>ecological metagenomes</taxon>
    </lineage>
</organism>
<comment type="caution">
    <text evidence="1">The sequence shown here is derived from an EMBL/GenBank/DDBJ whole genome shotgun (WGS) entry which is preliminary data.</text>
</comment>
<evidence type="ECO:0000313" key="1">
    <source>
        <dbReference type="EMBL" id="GAH58308.1"/>
    </source>
</evidence>
<reference evidence="1" key="1">
    <citation type="journal article" date="2014" name="Front. Microbiol.">
        <title>High frequency of phylogenetically diverse reductive dehalogenase-homologous genes in deep subseafloor sedimentary metagenomes.</title>
        <authorList>
            <person name="Kawai M."/>
            <person name="Futagami T."/>
            <person name="Toyoda A."/>
            <person name="Takaki Y."/>
            <person name="Nishi S."/>
            <person name="Hori S."/>
            <person name="Arai W."/>
            <person name="Tsubouchi T."/>
            <person name="Morono Y."/>
            <person name="Uchiyama I."/>
            <person name="Ito T."/>
            <person name="Fujiyama A."/>
            <person name="Inagaki F."/>
            <person name="Takami H."/>
        </authorList>
    </citation>
    <scope>NUCLEOTIDE SEQUENCE</scope>
    <source>
        <strain evidence="1">Expedition CK06-06</strain>
    </source>
</reference>
<name>X1IL64_9ZZZZ</name>
<feature type="non-terminal residue" evidence="1">
    <location>
        <position position="35"/>
    </location>
</feature>
<dbReference type="AlphaFoldDB" id="X1IL64"/>
<protein>
    <submittedName>
        <fullName evidence="1">Uncharacterized protein</fullName>
    </submittedName>
</protein>
<proteinExistence type="predicted"/>
<gene>
    <name evidence="1" type="ORF">S03H2_30725</name>
</gene>
<sequence>MDIDPEIKYIGETLSKDATHNQAEALVEIYQRLRP</sequence>
<accession>X1IL64</accession>
<dbReference type="EMBL" id="BARU01018591">
    <property type="protein sequence ID" value="GAH58308.1"/>
    <property type="molecule type" value="Genomic_DNA"/>
</dbReference>